<evidence type="ECO:0008006" key="4">
    <source>
        <dbReference type="Google" id="ProtNLM"/>
    </source>
</evidence>
<comment type="caution">
    <text evidence="2">The sequence shown here is derived from an EMBL/GenBank/DDBJ whole genome shotgun (WGS) entry which is preliminary data.</text>
</comment>
<proteinExistence type="predicted"/>
<sequence length="294" mass="29036">MSTPTTPLPVGRDDRRTSAGAPPPGPGGARPGARAVSTVAVVLGGLLLAGTAVDGAGSVVSSALRGDDVLTATSDGVTSLEADVVGARLEVVTGEVDQARLDVRDSRGRWRLERDGDVLRVASPGAAGWPGGWAAGWSRDDGGRAVLVLPEDVAEGALDADLELSGGELRASGAFGDVDVELTGGALDLAGSATALTLDVTGGTADLEVDGAGTAVLSLTAGQVTAALTGDAADAVDVDVSAGTLDLALPPEEYDVRSTVTGGGLDSLLRDSPTAPRRVDVTVTAGGVVLREAG</sequence>
<gene>
    <name evidence="2" type="ORF">HLB09_15435</name>
</gene>
<name>A0A849BSC3_9ACTN</name>
<dbReference type="AlphaFoldDB" id="A0A849BSC3"/>
<evidence type="ECO:0000256" key="1">
    <source>
        <dbReference type="SAM" id="MobiDB-lite"/>
    </source>
</evidence>
<accession>A0A849BSC3</accession>
<reference evidence="2 3" key="1">
    <citation type="submission" date="2020-05" db="EMBL/GenBank/DDBJ databases">
        <title>MicrobeNet Type strains.</title>
        <authorList>
            <person name="Nicholson A.C."/>
        </authorList>
    </citation>
    <scope>NUCLEOTIDE SEQUENCE [LARGE SCALE GENOMIC DNA]</scope>
    <source>
        <strain evidence="2 3">JCM 14547</strain>
    </source>
</reference>
<evidence type="ECO:0000313" key="2">
    <source>
        <dbReference type="EMBL" id="NNH24455.1"/>
    </source>
</evidence>
<keyword evidence="3" id="KW-1185">Reference proteome</keyword>
<protein>
    <recommendedName>
        <fullName evidence="4">Adhesin</fullName>
    </recommendedName>
</protein>
<dbReference type="Proteomes" id="UP000555552">
    <property type="component" value="Unassembled WGS sequence"/>
</dbReference>
<organism evidence="2 3">
    <name type="scientific">Pseudokineococcus marinus</name>
    <dbReference type="NCBI Taxonomy" id="351215"/>
    <lineage>
        <taxon>Bacteria</taxon>
        <taxon>Bacillati</taxon>
        <taxon>Actinomycetota</taxon>
        <taxon>Actinomycetes</taxon>
        <taxon>Kineosporiales</taxon>
        <taxon>Kineosporiaceae</taxon>
        <taxon>Pseudokineococcus</taxon>
    </lineage>
</organism>
<dbReference type="RefSeq" id="WP_171204201.1">
    <property type="nucleotide sequence ID" value="NZ_BAAANP010000008.1"/>
</dbReference>
<feature type="region of interest" description="Disordered" evidence="1">
    <location>
        <begin position="1"/>
        <end position="32"/>
    </location>
</feature>
<dbReference type="EMBL" id="JABEMA010000360">
    <property type="protein sequence ID" value="NNH24455.1"/>
    <property type="molecule type" value="Genomic_DNA"/>
</dbReference>
<evidence type="ECO:0000313" key="3">
    <source>
        <dbReference type="Proteomes" id="UP000555552"/>
    </source>
</evidence>